<evidence type="ECO:0000256" key="3">
    <source>
        <dbReference type="ARBA" id="ARBA00022525"/>
    </source>
</evidence>
<dbReference type="PANTHER" id="PTHR38340:SF1">
    <property type="entry name" value="S-LAYER PROTEIN"/>
    <property type="match status" value="1"/>
</dbReference>
<dbReference type="InterPro" id="IPR015919">
    <property type="entry name" value="Cadherin-like_sf"/>
</dbReference>
<evidence type="ECO:0000256" key="5">
    <source>
        <dbReference type="ARBA" id="ARBA00022737"/>
    </source>
</evidence>
<evidence type="ECO:0000256" key="2">
    <source>
        <dbReference type="ARBA" id="ARBA00004613"/>
    </source>
</evidence>
<dbReference type="PROSITE" id="PS50268">
    <property type="entry name" value="CADHERIN_2"/>
    <property type="match status" value="1"/>
</dbReference>
<dbReference type="CDD" id="cd11304">
    <property type="entry name" value="Cadherin_repeat"/>
    <property type="match status" value="1"/>
</dbReference>
<dbReference type="Pfam" id="PF17892">
    <property type="entry name" value="Cadherin_5"/>
    <property type="match status" value="4"/>
</dbReference>
<dbReference type="NCBIfam" id="NF012211">
    <property type="entry name" value="tand_rpt_95"/>
    <property type="match status" value="4"/>
</dbReference>
<reference evidence="9 10" key="1">
    <citation type="submission" date="2020-08" db="EMBL/GenBank/DDBJ databases">
        <title>Genomic Encyclopedia of Type Strains, Phase IV (KMG-IV): sequencing the most valuable type-strain genomes for metagenomic binning, comparative biology and taxonomic classification.</title>
        <authorList>
            <person name="Goeker M."/>
        </authorList>
    </citation>
    <scope>NUCLEOTIDE SEQUENCE [LARGE SCALE GENOMIC DNA]</scope>
    <source>
        <strain evidence="9 10">DSM 29853</strain>
    </source>
</reference>
<dbReference type="GO" id="GO:0005509">
    <property type="term" value="F:calcium ion binding"/>
    <property type="evidence" value="ECO:0007669"/>
    <property type="project" value="InterPro"/>
</dbReference>
<keyword evidence="7" id="KW-0472">Membrane</keyword>
<evidence type="ECO:0000313" key="10">
    <source>
        <dbReference type="Proteomes" id="UP000528286"/>
    </source>
</evidence>
<dbReference type="Pfam" id="PF00028">
    <property type="entry name" value="Cadherin"/>
    <property type="match status" value="1"/>
</dbReference>
<dbReference type="InterPro" id="IPR011049">
    <property type="entry name" value="Serralysin-like_metalloprot_C"/>
</dbReference>
<evidence type="ECO:0000256" key="4">
    <source>
        <dbReference type="ARBA" id="ARBA00022656"/>
    </source>
</evidence>
<organism evidence="9 10">
    <name type="scientific">Gellertiella hungarica</name>
    <dbReference type="NCBI Taxonomy" id="1572859"/>
    <lineage>
        <taxon>Bacteria</taxon>
        <taxon>Pseudomonadati</taxon>
        <taxon>Pseudomonadota</taxon>
        <taxon>Alphaproteobacteria</taxon>
        <taxon>Hyphomicrobiales</taxon>
        <taxon>Rhizobiaceae</taxon>
        <taxon>Gellertiella</taxon>
    </lineage>
</organism>
<name>A0A7W6J564_9HYPH</name>
<dbReference type="InterPro" id="IPR002126">
    <property type="entry name" value="Cadherin-like_dom"/>
</dbReference>
<dbReference type="Gene3D" id="2.60.40.2810">
    <property type="match status" value="2"/>
</dbReference>
<dbReference type="PRINTS" id="PR00313">
    <property type="entry name" value="CABNDNGRPT"/>
</dbReference>
<feature type="domain" description="Cadherin" evidence="8">
    <location>
        <begin position="677"/>
        <end position="781"/>
    </location>
</feature>
<evidence type="ECO:0000256" key="1">
    <source>
        <dbReference type="ARBA" id="ARBA00004370"/>
    </source>
</evidence>
<dbReference type="GO" id="GO:0007156">
    <property type="term" value="P:homophilic cell adhesion via plasma membrane adhesion molecules"/>
    <property type="evidence" value="ECO:0007669"/>
    <property type="project" value="InterPro"/>
</dbReference>
<dbReference type="Proteomes" id="UP000528286">
    <property type="component" value="Unassembled WGS sequence"/>
</dbReference>
<keyword evidence="3" id="KW-0964">Secreted</keyword>
<evidence type="ECO:0000313" key="9">
    <source>
        <dbReference type="EMBL" id="MBB4065006.1"/>
    </source>
</evidence>
<dbReference type="GO" id="GO:0016020">
    <property type="term" value="C:membrane"/>
    <property type="evidence" value="ECO:0007669"/>
    <property type="project" value="UniProtKB-SubCell"/>
</dbReference>
<dbReference type="PROSITE" id="PS00330">
    <property type="entry name" value="HEMOLYSIN_CALCIUM"/>
    <property type="match status" value="2"/>
</dbReference>
<dbReference type="PANTHER" id="PTHR38340">
    <property type="entry name" value="S-LAYER PROTEIN"/>
    <property type="match status" value="1"/>
</dbReference>
<accession>A0A7W6J564</accession>
<sequence length="924" mass="96841">MIGLLDGGFMVTWHTKNDTPSWGDINSTSISGQLFDAAGKPVGGEFLINSQWAGNQEYPSLGRLADGKLIAVWMDQRGDDSGEGIKAQMFTDKGVKLGGEFLVNTTSAGRQSGADIAGLSNGNFVVMWTDASGTNGEVAGSGIRAQIFNAKGEKVGLEFLVNSVVAGNQYSVSVAALKYGFFVAAWASEVGDLNSDYNTASIKAQIFDASGRKVGREFLVNTNTTKNQTVPDITVLKNGDFVVTWDDQSATLGDSSYNSVKAKTFHVDYETKSTARITVTNSTPAVTGAQSPLPRGTEDTVLTLTKEKLLEGITDADGDQLSITSLTVQNGSVVADANGNYRITFNDNVNGALTFRYIVSDGFGFLTVNRTITVDAVNDAPILKGPRPALSAANEDSAFTVLASDLLAGFFDADGDALSLANVRADHGLVQRNRDGSFTVTPEPDFAGTMTLSFVVTDGRGGQVDATATYTVNAVNDAPAVTGQRPGPYRLAKGETLKISLADMLAGITDADGDSLAIKEMQADHAGLQFNNDGSVIVTPDSGYVGTLNITYTVTDRNGGQIRAVLTVEVAAANRAPEVTGTRAILPKVEQGKSVTVSATDLLAGITDPDRDQLTVSGLRADHATVTKNANGTYSLTAEGGYTGPLVLSYTVSDGKGGDLAVSLSTSVTARPLAPTDIRLSAVVVPENAKAGTLVALLTGVDADETARLTYSLVKDASRSFEIVGNRLMVKTGATLDYERAATVPITIRVTDSTGLSFDKTVSLRVSDVSPTIRGTAKPDVLWGTAENDSLFGGAGNDRINGGDGADRLFGEAGNDLLTGGKGQDFFRFAGPASNGRDTLTDFVSRVDKLEFIGREYGFKAGALLNASQFHPGKAPVGKAAQFFFDPASQTLFHDPDGTGKAAAIAIATLQNVKSLWAGDFVFV</sequence>
<dbReference type="EMBL" id="JACIEZ010000003">
    <property type="protein sequence ID" value="MBB4065006.1"/>
    <property type="molecule type" value="Genomic_DNA"/>
</dbReference>
<dbReference type="InterPro" id="IPR018511">
    <property type="entry name" value="Hemolysin-typ_Ca-bd_CS"/>
</dbReference>
<dbReference type="InterPro" id="IPR006644">
    <property type="entry name" value="Cadg"/>
</dbReference>
<evidence type="ECO:0000259" key="8">
    <source>
        <dbReference type="PROSITE" id="PS50268"/>
    </source>
</evidence>
<protein>
    <submittedName>
        <fullName evidence="9">Ca2+-binding RTX toxin-like protein</fullName>
    </submittedName>
</protein>
<dbReference type="Pfam" id="PF00353">
    <property type="entry name" value="HemolysinCabind"/>
    <property type="match status" value="1"/>
</dbReference>
<evidence type="ECO:0000256" key="6">
    <source>
        <dbReference type="ARBA" id="ARBA00023026"/>
    </source>
</evidence>
<evidence type="ECO:0000256" key="7">
    <source>
        <dbReference type="ARBA" id="ARBA00023136"/>
    </source>
</evidence>
<proteinExistence type="predicted"/>
<keyword evidence="6" id="KW-0843">Virulence</keyword>
<dbReference type="SUPFAM" id="SSF49313">
    <property type="entry name" value="Cadherin-like"/>
    <property type="match status" value="1"/>
</dbReference>
<dbReference type="InterPro" id="IPR003995">
    <property type="entry name" value="RTX_toxin_determinant-A"/>
</dbReference>
<comment type="subcellular location">
    <subcellularLocation>
        <location evidence="1">Membrane</location>
    </subcellularLocation>
    <subcellularLocation>
        <location evidence="2">Secreted</location>
    </subcellularLocation>
</comment>
<dbReference type="GO" id="GO:0090729">
    <property type="term" value="F:toxin activity"/>
    <property type="evidence" value="ECO:0007669"/>
    <property type="project" value="UniProtKB-KW"/>
</dbReference>
<dbReference type="PRINTS" id="PR01488">
    <property type="entry name" value="RTXTOXINA"/>
</dbReference>
<keyword evidence="10" id="KW-1185">Reference proteome</keyword>
<gene>
    <name evidence="9" type="ORF">GGR23_002193</name>
</gene>
<dbReference type="SMART" id="SM00736">
    <property type="entry name" value="CADG"/>
    <property type="match status" value="2"/>
</dbReference>
<keyword evidence="5" id="KW-0677">Repeat</keyword>
<dbReference type="InterPro" id="IPR041690">
    <property type="entry name" value="Cadherin_5"/>
</dbReference>
<dbReference type="AlphaFoldDB" id="A0A7W6J564"/>
<dbReference type="InterPro" id="IPR050557">
    <property type="entry name" value="RTX_toxin/Mannuronan_C5-epim"/>
</dbReference>
<comment type="caution">
    <text evidence="9">The sequence shown here is derived from an EMBL/GenBank/DDBJ whole genome shotgun (WGS) entry which is preliminary data.</text>
</comment>
<keyword evidence="4" id="KW-0800">Toxin</keyword>
<dbReference type="GO" id="GO:0005576">
    <property type="term" value="C:extracellular region"/>
    <property type="evidence" value="ECO:0007669"/>
    <property type="project" value="UniProtKB-SubCell"/>
</dbReference>
<dbReference type="Gene3D" id="2.150.10.10">
    <property type="entry name" value="Serralysin-like metalloprotease, C-terminal"/>
    <property type="match status" value="1"/>
</dbReference>
<dbReference type="InterPro" id="IPR001343">
    <property type="entry name" value="Hemolysn_Ca-bd"/>
</dbReference>
<dbReference type="SUPFAM" id="SSF51120">
    <property type="entry name" value="beta-Roll"/>
    <property type="match status" value="1"/>
</dbReference>